<dbReference type="PANTHER" id="PTHR21087:SF16">
    <property type="entry name" value="SHIKIMATE KINASE 1, CHLOROPLASTIC"/>
    <property type="match status" value="1"/>
</dbReference>
<comment type="cofactor">
    <cofactor evidence="11">
        <name>Mg(2+)</name>
        <dbReference type="ChEBI" id="CHEBI:18420"/>
    </cofactor>
    <text evidence="11">Binds 1 Mg(2+) ion per subunit.</text>
</comment>
<keyword evidence="4 11" id="KW-0028">Amino-acid biosynthesis</keyword>
<evidence type="ECO:0000256" key="7">
    <source>
        <dbReference type="ARBA" id="ARBA00022777"/>
    </source>
</evidence>
<comment type="function">
    <text evidence="11">Catalyzes the specific phosphorylation of the 3-hydroxyl group of shikimic acid using ATP as a cosubstrate.</text>
</comment>
<evidence type="ECO:0000256" key="5">
    <source>
        <dbReference type="ARBA" id="ARBA00022679"/>
    </source>
</evidence>
<dbReference type="InterPro" id="IPR027417">
    <property type="entry name" value="P-loop_NTPase"/>
</dbReference>
<comment type="subunit">
    <text evidence="11">Monomer.</text>
</comment>
<keyword evidence="8 11" id="KW-0067">ATP-binding</keyword>
<dbReference type="PANTHER" id="PTHR21087">
    <property type="entry name" value="SHIKIMATE KINASE"/>
    <property type="match status" value="1"/>
</dbReference>
<keyword evidence="11" id="KW-0479">Metal-binding</keyword>
<comment type="similarity">
    <text evidence="2 11">Belongs to the shikimate kinase family.</text>
</comment>
<dbReference type="InterPro" id="IPR000623">
    <property type="entry name" value="Shikimate_kinase/TSH1"/>
</dbReference>
<keyword evidence="11" id="KW-0460">Magnesium</keyword>
<gene>
    <name evidence="11" type="primary">aroK</name>
    <name evidence="12" type="ORF">ABW18_01740</name>
</gene>
<keyword evidence="9 11" id="KW-0057">Aromatic amino acid biosynthesis</keyword>
<reference evidence="12 13" key="1">
    <citation type="submission" date="2015-05" db="EMBL/GenBank/DDBJ databases">
        <title>Draft genome sequence of the bacterium Gordonia jacobaea a new member of the Gordonia genus.</title>
        <authorList>
            <person name="Jimenez-Galisteo G."/>
            <person name="Dominguez A."/>
            <person name="Munoz E."/>
            <person name="Vinas M."/>
        </authorList>
    </citation>
    <scope>NUCLEOTIDE SEQUENCE [LARGE SCALE GENOMIC DNA]</scope>
    <source>
        <strain evidence="13">mv1</strain>
    </source>
</reference>
<dbReference type="Pfam" id="PF01202">
    <property type="entry name" value="SKI"/>
    <property type="match status" value="1"/>
</dbReference>
<accession>A0ABR5IHQ2</accession>
<evidence type="ECO:0000256" key="9">
    <source>
        <dbReference type="ARBA" id="ARBA00023141"/>
    </source>
</evidence>
<comment type="caution">
    <text evidence="12">The sequence shown here is derived from an EMBL/GenBank/DDBJ whole genome shotgun (WGS) entry which is preliminary data.</text>
</comment>
<evidence type="ECO:0000313" key="13">
    <source>
        <dbReference type="Proteomes" id="UP000037247"/>
    </source>
</evidence>
<dbReference type="Proteomes" id="UP000037247">
    <property type="component" value="Unassembled WGS sequence"/>
</dbReference>
<dbReference type="InterPro" id="IPR023000">
    <property type="entry name" value="Shikimate_kinase_CS"/>
</dbReference>
<organism evidence="12 13">
    <name type="scientific">Gordonia jacobaea</name>
    <dbReference type="NCBI Taxonomy" id="122202"/>
    <lineage>
        <taxon>Bacteria</taxon>
        <taxon>Bacillati</taxon>
        <taxon>Actinomycetota</taxon>
        <taxon>Actinomycetes</taxon>
        <taxon>Mycobacteriales</taxon>
        <taxon>Gordoniaceae</taxon>
        <taxon>Gordonia</taxon>
    </lineage>
</organism>
<feature type="binding site" evidence="11">
    <location>
        <position position="147"/>
    </location>
    <ligand>
        <name>substrate</name>
    </ligand>
</feature>
<feature type="binding site" evidence="11">
    <location>
        <position position="46"/>
    </location>
    <ligand>
        <name>substrate</name>
    </ligand>
</feature>
<keyword evidence="7 11" id="KW-0418">Kinase</keyword>
<dbReference type="CDD" id="cd00464">
    <property type="entry name" value="SK"/>
    <property type="match status" value="1"/>
</dbReference>
<evidence type="ECO:0000256" key="3">
    <source>
        <dbReference type="ARBA" id="ARBA00012154"/>
    </source>
</evidence>
<keyword evidence="13" id="KW-1185">Reference proteome</keyword>
<keyword evidence="6 11" id="KW-0547">Nucleotide-binding</keyword>
<keyword evidence="5 11" id="KW-0808">Transferase</keyword>
<feature type="binding site" evidence="11">
    <location>
        <position position="28"/>
    </location>
    <ligand>
        <name>Mg(2+)</name>
        <dbReference type="ChEBI" id="CHEBI:18420"/>
    </ligand>
</feature>
<evidence type="ECO:0000256" key="1">
    <source>
        <dbReference type="ARBA" id="ARBA00004842"/>
    </source>
</evidence>
<dbReference type="InterPro" id="IPR031322">
    <property type="entry name" value="Shikimate/glucono_kinase"/>
</dbReference>
<comment type="pathway">
    <text evidence="1 11">Metabolic intermediate biosynthesis; chorismate biosynthesis; chorismate from D-erythrose 4-phosphate and phosphoenolpyruvate: step 5/7.</text>
</comment>
<evidence type="ECO:0000313" key="12">
    <source>
        <dbReference type="EMBL" id="KNA93172.1"/>
    </source>
</evidence>
<evidence type="ECO:0000256" key="6">
    <source>
        <dbReference type="ARBA" id="ARBA00022741"/>
    </source>
</evidence>
<proteinExistence type="inferred from homology"/>
<evidence type="ECO:0000256" key="2">
    <source>
        <dbReference type="ARBA" id="ARBA00006997"/>
    </source>
</evidence>
<dbReference type="PROSITE" id="PS01128">
    <property type="entry name" value="SHIKIMATE_KINASE"/>
    <property type="match status" value="1"/>
</dbReference>
<dbReference type="PRINTS" id="PR01100">
    <property type="entry name" value="SHIKIMTKNASE"/>
</dbReference>
<feature type="binding site" evidence="11">
    <location>
        <begin position="24"/>
        <end position="29"/>
    </location>
    <ligand>
        <name>ATP</name>
        <dbReference type="ChEBI" id="CHEBI:30616"/>
    </ligand>
</feature>
<dbReference type="EMBL" id="LDTZ01000013">
    <property type="protein sequence ID" value="KNA93172.1"/>
    <property type="molecule type" value="Genomic_DNA"/>
</dbReference>
<evidence type="ECO:0000256" key="11">
    <source>
        <dbReference type="HAMAP-Rule" id="MF_00109"/>
    </source>
</evidence>
<feature type="binding site" evidence="11">
    <location>
        <position position="128"/>
    </location>
    <ligand>
        <name>ATP</name>
        <dbReference type="ChEBI" id="CHEBI:30616"/>
    </ligand>
</feature>
<comment type="catalytic activity">
    <reaction evidence="10 11">
        <text>shikimate + ATP = 3-phosphoshikimate + ADP + H(+)</text>
        <dbReference type="Rhea" id="RHEA:13121"/>
        <dbReference type="ChEBI" id="CHEBI:15378"/>
        <dbReference type="ChEBI" id="CHEBI:30616"/>
        <dbReference type="ChEBI" id="CHEBI:36208"/>
        <dbReference type="ChEBI" id="CHEBI:145989"/>
        <dbReference type="ChEBI" id="CHEBI:456216"/>
        <dbReference type="EC" id="2.7.1.71"/>
    </reaction>
</comment>
<feature type="binding site" evidence="11">
    <location>
        <position position="70"/>
    </location>
    <ligand>
        <name>substrate</name>
    </ligand>
</feature>
<dbReference type="Gene3D" id="3.40.50.300">
    <property type="entry name" value="P-loop containing nucleotide triphosphate hydrolases"/>
    <property type="match status" value="1"/>
</dbReference>
<dbReference type="HAMAP" id="MF_00109">
    <property type="entry name" value="Shikimate_kinase"/>
    <property type="match status" value="1"/>
</dbReference>
<comment type="caution">
    <text evidence="11">Lacks conserved residue(s) required for the propagation of feature annotation.</text>
</comment>
<evidence type="ECO:0000256" key="8">
    <source>
        <dbReference type="ARBA" id="ARBA00022840"/>
    </source>
</evidence>
<evidence type="ECO:0000256" key="4">
    <source>
        <dbReference type="ARBA" id="ARBA00022605"/>
    </source>
</evidence>
<name>A0ABR5IHQ2_9ACTN</name>
<feature type="binding site" evidence="11">
    <location>
        <position position="92"/>
    </location>
    <ligand>
        <name>substrate</name>
    </ligand>
</feature>
<dbReference type="GO" id="GO:0016301">
    <property type="term" value="F:kinase activity"/>
    <property type="evidence" value="ECO:0007669"/>
    <property type="project" value="UniProtKB-KW"/>
</dbReference>
<comment type="subcellular location">
    <subcellularLocation>
        <location evidence="11">Cytoplasm</location>
    </subcellularLocation>
</comment>
<protein>
    <recommendedName>
        <fullName evidence="3 11">Shikimate kinase</fullName>
        <shortName evidence="11">SK</shortName>
        <ecNumber evidence="3 11">2.7.1.71</ecNumber>
    </recommendedName>
</protein>
<dbReference type="SUPFAM" id="SSF52540">
    <property type="entry name" value="P-loop containing nucleoside triphosphate hydrolases"/>
    <property type="match status" value="1"/>
</dbReference>
<sequence>MNTPAAAGVTSTNKPAAVLVGFMGAGKSTVGRLLADRLGVDFIDTDHEIVRRTGRSIPDIFVADGPEKFRELEADVVADVLATHGGIVALGGGAVTTADVRAALDTHRVFYLRVSAESGFARVRESDRPLLASDDPAERYRSLLAEREDTYSAVAGVEVDAHGDPDAVADLIILALADELTAGRTS</sequence>
<dbReference type="EC" id="2.7.1.71" evidence="3 11"/>
<keyword evidence="11" id="KW-0963">Cytoplasm</keyword>
<evidence type="ECO:0000256" key="10">
    <source>
        <dbReference type="ARBA" id="ARBA00048567"/>
    </source>
</evidence>